<dbReference type="EMBL" id="BMPT01000010">
    <property type="protein sequence ID" value="GGM29823.1"/>
    <property type="molecule type" value="Genomic_DNA"/>
</dbReference>
<dbReference type="InterPro" id="IPR005950">
    <property type="entry name" value="ModA"/>
</dbReference>
<accession>A0A8H9GLL5</accession>
<reference evidence="6" key="2">
    <citation type="submission" date="2020-09" db="EMBL/GenBank/DDBJ databases">
        <authorList>
            <person name="Sun Q."/>
            <person name="Ohkuma M."/>
        </authorList>
    </citation>
    <scope>NUCLEOTIDE SEQUENCE</scope>
    <source>
        <strain evidence="6">JCM 3051</strain>
    </source>
</reference>
<organism evidence="6 7">
    <name type="scientific">Promicromonospora citrea</name>
    <dbReference type="NCBI Taxonomy" id="43677"/>
    <lineage>
        <taxon>Bacteria</taxon>
        <taxon>Bacillati</taxon>
        <taxon>Actinomycetota</taxon>
        <taxon>Actinomycetes</taxon>
        <taxon>Micrococcales</taxon>
        <taxon>Promicromonosporaceae</taxon>
        <taxon>Promicromonospora</taxon>
    </lineage>
</organism>
<dbReference type="InterPro" id="IPR050682">
    <property type="entry name" value="ModA/WtpA"/>
</dbReference>
<dbReference type="PROSITE" id="PS51257">
    <property type="entry name" value="PROKAR_LIPOPROTEIN"/>
    <property type="match status" value="1"/>
</dbReference>
<evidence type="ECO:0000313" key="6">
    <source>
        <dbReference type="EMBL" id="GGM29823.1"/>
    </source>
</evidence>
<dbReference type="GO" id="GO:0015689">
    <property type="term" value="P:molybdate ion transport"/>
    <property type="evidence" value="ECO:0007669"/>
    <property type="project" value="InterPro"/>
</dbReference>
<feature type="binding site" evidence="4">
    <location>
        <position position="169"/>
    </location>
    <ligand>
        <name>molybdate</name>
        <dbReference type="ChEBI" id="CHEBI:36264"/>
    </ligand>
</feature>
<evidence type="ECO:0000313" key="7">
    <source>
        <dbReference type="Proteomes" id="UP000655589"/>
    </source>
</evidence>
<comment type="similarity">
    <text evidence="1">Belongs to the bacterial solute-binding protein ModA family.</text>
</comment>
<reference evidence="6" key="1">
    <citation type="journal article" date="2014" name="Int. J. Syst. Evol. Microbiol.">
        <title>Complete genome sequence of Corynebacterium casei LMG S-19264T (=DSM 44701T), isolated from a smear-ripened cheese.</title>
        <authorList>
            <consortium name="US DOE Joint Genome Institute (JGI-PGF)"/>
            <person name="Walter F."/>
            <person name="Albersmeier A."/>
            <person name="Kalinowski J."/>
            <person name="Ruckert C."/>
        </authorList>
    </citation>
    <scope>NUCLEOTIDE SEQUENCE</scope>
    <source>
        <strain evidence="6">JCM 3051</strain>
    </source>
</reference>
<gene>
    <name evidence="6" type="ORF">GCM10010102_26730</name>
</gene>
<dbReference type="SUPFAM" id="SSF53850">
    <property type="entry name" value="Periplasmic binding protein-like II"/>
    <property type="match status" value="1"/>
</dbReference>
<comment type="caution">
    <text evidence="6">The sequence shown here is derived from an EMBL/GenBank/DDBJ whole genome shotgun (WGS) entry which is preliminary data.</text>
</comment>
<dbReference type="NCBIfam" id="TIGR01256">
    <property type="entry name" value="modA"/>
    <property type="match status" value="1"/>
</dbReference>
<keyword evidence="3 5" id="KW-0732">Signal</keyword>
<feature type="binding site" evidence="4">
    <location>
        <position position="39"/>
    </location>
    <ligand>
        <name>molybdate</name>
        <dbReference type="ChEBI" id="CHEBI:36264"/>
    </ligand>
</feature>
<evidence type="ECO:0000256" key="3">
    <source>
        <dbReference type="ARBA" id="ARBA00022729"/>
    </source>
</evidence>
<proteinExistence type="inferred from homology"/>
<feature type="binding site" evidence="4">
    <location>
        <position position="67"/>
    </location>
    <ligand>
        <name>molybdate</name>
        <dbReference type="ChEBI" id="CHEBI:36264"/>
    </ligand>
</feature>
<dbReference type="PANTHER" id="PTHR30632:SF0">
    <property type="entry name" value="SULFATE-BINDING PROTEIN"/>
    <property type="match status" value="1"/>
</dbReference>
<evidence type="ECO:0000256" key="1">
    <source>
        <dbReference type="ARBA" id="ARBA00009175"/>
    </source>
</evidence>
<dbReference type="GO" id="GO:0046872">
    <property type="term" value="F:metal ion binding"/>
    <property type="evidence" value="ECO:0007669"/>
    <property type="project" value="UniProtKB-KW"/>
</dbReference>
<evidence type="ECO:0000256" key="5">
    <source>
        <dbReference type="SAM" id="SignalP"/>
    </source>
</evidence>
<dbReference type="Gene3D" id="3.40.190.10">
    <property type="entry name" value="Periplasmic binding protein-like II"/>
    <property type="match status" value="2"/>
</dbReference>
<dbReference type="Pfam" id="PF13531">
    <property type="entry name" value="SBP_bac_11"/>
    <property type="match status" value="1"/>
</dbReference>
<evidence type="ECO:0000256" key="2">
    <source>
        <dbReference type="ARBA" id="ARBA00022723"/>
    </source>
</evidence>
<keyword evidence="7" id="KW-1185">Reference proteome</keyword>
<keyword evidence="4" id="KW-0500">Molybdenum</keyword>
<dbReference type="Proteomes" id="UP000655589">
    <property type="component" value="Unassembled WGS sequence"/>
</dbReference>
<dbReference type="GO" id="GO:0030973">
    <property type="term" value="F:molybdate ion binding"/>
    <property type="evidence" value="ECO:0007669"/>
    <property type="project" value="TreeGrafter"/>
</dbReference>
<dbReference type="PIRSF" id="PIRSF004846">
    <property type="entry name" value="ModA"/>
    <property type="match status" value="1"/>
</dbReference>
<evidence type="ECO:0000256" key="4">
    <source>
        <dbReference type="PIRSR" id="PIRSR004846-1"/>
    </source>
</evidence>
<dbReference type="PANTHER" id="PTHR30632">
    <property type="entry name" value="MOLYBDATE-BINDING PERIPLASMIC PROTEIN"/>
    <property type="match status" value="1"/>
</dbReference>
<sequence>MRRVVPAATAVLLLTAGCASGDADAATGETTLTVFAAASLTATFEEIGEEFERTHEGVEVAFSFAGSSDLVAQVQEGAPADLVASADEATMERLTADGLAGADPVAFASNTLRIAVPAGNPADVSGLADLAGDLDVVVCAPEVPCGAATQRVARRAGVELSPVSEERSVTDVLAKVTTGEADAGLVYVTDVAAAGGAVEGVAFPEAAAAVNVYPIAAVAGSPHAELAAEFVDLVRAGPGQRILRDAGFAPAP</sequence>
<feature type="binding site" evidence="4">
    <location>
        <position position="187"/>
    </location>
    <ligand>
        <name>molybdate</name>
        <dbReference type="ChEBI" id="CHEBI:36264"/>
    </ligand>
</feature>
<feature type="chain" id="PRO_5034015515" evidence="5">
    <location>
        <begin position="26"/>
        <end position="252"/>
    </location>
</feature>
<name>A0A8H9GLL5_9MICO</name>
<dbReference type="RefSeq" id="WP_171103201.1">
    <property type="nucleotide sequence ID" value="NZ_BMPT01000010.1"/>
</dbReference>
<feature type="signal peptide" evidence="5">
    <location>
        <begin position="1"/>
        <end position="25"/>
    </location>
</feature>
<protein>
    <submittedName>
        <fullName evidence="6">Molybdate-binding protein</fullName>
    </submittedName>
</protein>
<keyword evidence="2 4" id="KW-0479">Metal-binding</keyword>
<dbReference type="AlphaFoldDB" id="A0A8H9GLL5"/>